<evidence type="ECO:0000256" key="8">
    <source>
        <dbReference type="ARBA" id="ARBA00023098"/>
    </source>
</evidence>
<keyword evidence="8" id="KW-0443">Lipid metabolism</keyword>
<evidence type="ECO:0000256" key="11">
    <source>
        <dbReference type="ARBA" id="ARBA00023295"/>
    </source>
</evidence>
<evidence type="ECO:0000256" key="4">
    <source>
        <dbReference type="ARBA" id="ARBA00022729"/>
    </source>
</evidence>
<dbReference type="Gene3D" id="2.60.40.1180">
    <property type="entry name" value="Golgi alpha-mannosidase II"/>
    <property type="match status" value="1"/>
</dbReference>
<reference evidence="18 19" key="1">
    <citation type="submission" date="2019-09" db="EMBL/GenBank/DDBJ databases">
        <title>Bird 10,000 Genomes (B10K) Project - Family phase.</title>
        <authorList>
            <person name="Zhang G."/>
        </authorList>
    </citation>
    <scope>NUCLEOTIDE SEQUENCE [LARGE SCALE GENOMIC DNA]</scope>
    <source>
        <strain evidence="18">B10K-DU-030-41</strain>
        <tissue evidence="18">Muscle</tissue>
    </source>
</reference>
<dbReference type="EC" id="3.2.1.46" evidence="2"/>
<evidence type="ECO:0000313" key="18">
    <source>
        <dbReference type="EMBL" id="NXA13423.1"/>
    </source>
</evidence>
<dbReference type="OrthoDB" id="440760at2759"/>
<proteinExistence type="inferred from homology"/>
<dbReference type="GO" id="GO:0005764">
    <property type="term" value="C:lysosome"/>
    <property type="evidence" value="ECO:0007669"/>
    <property type="project" value="TreeGrafter"/>
</dbReference>
<comment type="caution">
    <text evidence="18">The sequence shown here is derived from an EMBL/GenBank/DDBJ whole genome shotgun (WGS) entry which is preliminary data.</text>
</comment>
<dbReference type="InterPro" id="IPR013785">
    <property type="entry name" value="Aldolase_TIM"/>
</dbReference>
<keyword evidence="4" id="KW-0732">Signal</keyword>
<organism evidence="18 19">
    <name type="scientific">Sapayoa aenigma</name>
    <name type="common">broad-billed sapayoa</name>
    <dbReference type="NCBI Taxonomy" id="239371"/>
    <lineage>
        <taxon>Eukaryota</taxon>
        <taxon>Metazoa</taxon>
        <taxon>Chordata</taxon>
        <taxon>Craniata</taxon>
        <taxon>Vertebrata</taxon>
        <taxon>Euteleostomi</taxon>
        <taxon>Archelosauria</taxon>
        <taxon>Archosauria</taxon>
        <taxon>Dinosauria</taxon>
        <taxon>Saurischia</taxon>
        <taxon>Theropoda</taxon>
        <taxon>Coelurosauria</taxon>
        <taxon>Aves</taxon>
        <taxon>Neognathae</taxon>
        <taxon>Neoaves</taxon>
        <taxon>Telluraves</taxon>
        <taxon>Australaves</taxon>
        <taxon>Passeriformes</taxon>
        <taxon>Tyrannidae</taxon>
        <taxon>Sapayoa</taxon>
    </lineage>
</organism>
<evidence type="ECO:0000256" key="7">
    <source>
        <dbReference type="ARBA" id="ARBA00022963"/>
    </source>
</evidence>
<feature type="domain" description="Glycosyl hydrolase family 59 central" evidence="16">
    <location>
        <begin position="253"/>
        <end position="368"/>
    </location>
</feature>
<dbReference type="FunFam" id="2.60.120.560:FF:000001">
    <property type="entry name" value="galactocerebrosidase precursor"/>
    <property type="match status" value="1"/>
</dbReference>
<evidence type="ECO:0000256" key="1">
    <source>
        <dbReference type="ARBA" id="ARBA00005637"/>
    </source>
</evidence>
<dbReference type="EMBL" id="VZSY01001038">
    <property type="protein sequence ID" value="NXA13423.1"/>
    <property type="molecule type" value="Genomic_DNA"/>
</dbReference>
<dbReference type="FunFam" id="3.20.20.70:FF:000091">
    <property type="entry name" value="galactocerebrosidase precursor"/>
    <property type="match status" value="1"/>
</dbReference>
<evidence type="ECO:0000256" key="9">
    <source>
        <dbReference type="ARBA" id="ARBA00023157"/>
    </source>
</evidence>
<dbReference type="Pfam" id="PF21708">
    <property type="entry name" value="Glyco_hydro_59_C"/>
    <property type="match status" value="1"/>
</dbReference>
<comment type="catalytic activity">
    <reaction evidence="14">
        <text>beta-D-galactosyl-(1&lt;-&gt;1)-sphing-4-enine + H2O = sphing-4-enine + D-galactose</text>
        <dbReference type="Rhea" id="RHEA:43908"/>
        <dbReference type="ChEBI" id="CHEBI:4139"/>
        <dbReference type="ChEBI" id="CHEBI:15377"/>
        <dbReference type="ChEBI" id="CHEBI:57756"/>
        <dbReference type="ChEBI" id="CHEBI:57934"/>
    </reaction>
    <physiologicalReaction direction="left-to-right" evidence="14">
        <dbReference type="Rhea" id="RHEA:43909"/>
    </physiologicalReaction>
</comment>
<dbReference type="Pfam" id="PF02057">
    <property type="entry name" value="Glyco_hydro_59"/>
    <property type="match status" value="1"/>
</dbReference>
<evidence type="ECO:0000256" key="10">
    <source>
        <dbReference type="ARBA" id="ARBA00023180"/>
    </source>
</evidence>
<feature type="non-terminal residue" evidence="18">
    <location>
        <position position="577"/>
    </location>
</feature>
<evidence type="ECO:0000256" key="3">
    <source>
        <dbReference type="ARBA" id="ARBA00019657"/>
    </source>
</evidence>
<dbReference type="InterPro" id="IPR035394">
    <property type="entry name" value="Glyco_hydro_59_dom"/>
</dbReference>
<dbReference type="PRINTS" id="PR00850">
    <property type="entry name" value="GLHYDRLASE59"/>
</dbReference>
<evidence type="ECO:0000256" key="13">
    <source>
        <dbReference type="ARBA" id="ARBA00033098"/>
    </source>
</evidence>
<evidence type="ECO:0000256" key="12">
    <source>
        <dbReference type="ARBA" id="ARBA00023982"/>
    </source>
</evidence>
<dbReference type="InterPro" id="IPR013780">
    <property type="entry name" value="Glyco_hydro_b"/>
</dbReference>
<dbReference type="InterPro" id="IPR049162">
    <property type="entry name" value="GH59_C"/>
</dbReference>
<sequence>PNFGASLHILKVEIGGDGQSTDGTEPSHMHYENDENYFRGYEWWLMKEAKKRNPKIKLIGLPWTFPGWIGKGENWPYDYPDVTAYYIVSWILGAKQYHDLDIDYIGIWNERAFSSKYIKVLRHSLDRLGLWNIGIIAADGDWNVSKEMIVDPYLNDAIEVVGLSVMLKVLLSCSLWRSSSFSGSNVYLKKRKILENINLIEYSIYIYMSTLYSGVIISSSFLSNHCNFYCFLCHRTDVLNSHTTQFTQPGWSYLQVDGHLEGGGSFVALTDGLGNLTIIIETMTHNHSQCIRPPLPNFSVTPQRATFYLKGSFYMVETLQVWYTRLGFESGNTSLFQQLQPVEVWKGRFSLDLNVDEVYTLTTLKTGQKCCYPEPPPPQPFPSNYKDDFNIRNPPFSEAPNFADQTGVFEYFVNSSDPGDHVFTLRQVVVQRPITWVSDADQTISIIGNFQWVNLTVTCDIYIEKQRDGGVFIAGRVDNGGIYVRRTKGVFFWVFADGTYRVTRDLAGAEILMKGLSGVRDNAWHTLTLNIQGNSASGLLNGYPLWENVTVSNPSHGWAAVGTRSFEFAQFDNFHIE</sequence>
<dbReference type="PANTHER" id="PTHR15172">
    <property type="entry name" value="GALACTOCEREBROSIDASE"/>
    <property type="match status" value="1"/>
</dbReference>
<keyword evidence="11" id="KW-0326">Glycosidase</keyword>
<evidence type="ECO:0000259" key="17">
    <source>
        <dbReference type="Pfam" id="PF21708"/>
    </source>
</evidence>
<dbReference type="InterPro" id="IPR001286">
    <property type="entry name" value="Glyco_hydro_59"/>
</dbReference>
<dbReference type="Pfam" id="PF17387">
    <property type="entry name" value="Glyco_hydro_59M"/>
    <property type="match status" value="1"/>
</dbReference>
<keyword evidence="9" id="KW-1015">Disulfide bond</keyword>
<dbReference type="PANTHER" id="PTHR15172:SF1">
    <property type="entry name" value="GALACTOCEREBROSIDASE"/>
    <property type="match status" value="1"/>
</dbReference>
<name>A0A7K7T978_9TYRA</name>
<gene>
    <name evidence="18" type="primary">Galc</name>
    <name evidence="18" type="ORF">SAPAEN_R02888</name>
</gene>
<accession>A0A7K7T978</accession>
<evidence type="ECO:0000256" key="5">
    <source>
        <dbReference type="ARBA" id="ARBA00022801"/>
    </source>
</evidence>
<comment type="catalytic activity">
    <reaction evidence="12">
        <text>a D-galactosylceramide + H2O = an N-acyl-sphingoid base + D-galactose</text>
        <dbReference type="Rhea" id="RHEA:43412"/>
        <dbReference type="ChEBI" id="CHEBI:4139"/>
        <dbReference type="ChEBI" id="CHEBI:15377"/>
        <dbReference type="ChEBI" id="CHEBI:36498"/>
        <dbReference type="ChEBI" id="CHEBI:83273"/>
    </reaction>
    <physiologicalReaction direction="left-to-right" evidence="12">
        <dbReference type="Rhea" id="RHEA:43413"/>
    </physiologicalReaction>
</comment>
<evidence type="ECO:0000256" key="14">
    <source>
        <dbReference type="ARBA" id="ARBA00048813"/>
    </source>
</evidence>
<dbReference type="Gene3D" id="3.20.20.70">
    <property type="entry name" value="Aldolase class I"/>
    <property type="match status" value="1"/>
</dbReference>
<keyword evidence="7" id="KW-0442">Lipid degradation</keyword>
<keyword evidence="5" id="KW-0378">Hydrolase</keyword>
<keyword evidence="10" id="KW-0325">Glycoprotein</keyword>
<comment type="similarity">
    <text evidence="1">Belongs to the glycosyl hydrolase 59 family.</text>
</comment>
<keyword evidence="6" id="KW-0746">Sphingolipid metabolism</keyword>
<feature type="domain" description="Glycosyl hydrolase family 59 catalytic" evidence="15">
    <location>
        <begin position="1"/>
        <end position="167"/>
    </location>
</feature>
<dbReference type="GO" id="GO:0006683">
    <property type="term" value="P:galactosylceramide catabolic process"/>
    <property type="evidence" value="ECO:0007669"/>
    <property type="project" value="InterPro"/>
</dbReference>
<dbReference type="GO" id="GO:0016020">
    <property type="term" value="C:membrane"/>
    <property type="evidence" value="ECO:0007669"/>
    <property type="project" value="GOC"/>
</dbReference>
<evidence type="ECO:0000313" key="19">
    <source>
        <dbReference type="Proteomes" id="UP000589485"/>
    </source>
</evidence>
<feature type="non-terminal residue" evidence="18">
    <location>
        <position position="1"/>
    </location>
</feature>
<evidence type="ECO:0000259" key="15">
    <source>
        <dbReference type="Pfam" id="PF02057"/>
    </source>
</evidence>
<dbReference type="InterPro" id="IPR049161">
    <property type="entry name" value="GH59_cat"/>
</dbReference>
<dbReference type="SUPFAM" id="SSF51445">
    <property type="entry name" value="(Trans)glycosidases"/>
    <property type="match status" value="1"/>
</dbReference>
<dbReference type="InterPro" id="IPR017853">
    <property type="entry name" value="GH"/>
</dbReference>
<keyword evidence="19" id="KW-1185">Reference proteome</keyword>
<dbReference type="GO" id="GO:0004336">
    <property type="term" value="F:galactosylceramidase activity"/>
    <property type="evidence" value="ECO:0007669"/>
    <property type="project" value="UniProtKB-EC"/>
</dbReference>
<dbReference type="Proteomes" id="UP000589485">
    <property type="component" value="Unassembled WGS sequence"/>
</dbReference>
<evidence type="ECO:0000259" key="16">
    <source>
        <dbReference type="Pfam" id="PF17387"/>
    </source>
</evidence>
<evidence type="ECO:0000256" key="6">
    <source>
        <dbReference type="ARBA" id="ARBA00022919"/>
    </source>
</evidence>
<feature type="domain" description="Glycosyl hydrolase family 59 C-terminal lectin" evidence="17">
    <location>
        <begin position="404"/>
        <end position="577"/>
    </location>
</feature>
<evidence type="ECO:0000256" key="2">
    <source>
        <dbReference type="ARBA" id="ARBA00012657"/>
    </source>
</evidence>
<dbReference type="Gene3D" id="2.60.120.560">
    <property type="entry name" value="Exo-inulinase, domain 1"/>
    <property type="match status" value="1"/>
</dbReference>
<dbReference type="AlphaFoldDB" id="A0A7K7T978"/>
<protein>
    <recommendedName>
        <fullName evidence="3">Galactocerebrosidase</fullName>
        <ecNumber evidence="2">3.2.1.46</ecNumber>
    </recommendedName>
    <alternativeName>
        <fullName evidence="13">Galactosylceramidase</fullName>
    </alternativeName>
</protein>